<keyword evidence="5 10" id="KW-0547">Nucleotide-binding</keyword>
<comment type="subcellular location">
    <subcellularLocation>
        <location evidence="1">Cytoplasm</location>
        <location evidence="1">Cytoskeleton</location>
    </subcellularLocation>
</comment>
<feature type="compositionally biased region" description="Polar residues" evidence="13">
    <location>
        <begin position="71"/>
        <end position="85"/>
    </location>
</feature>
<dbReference type="GO" id="GO:0005874">
    <property type="term" value="C:microtubule"/>
    <property type="evidence" value="ECO:0007669"/>
    <property type="project" value="UniProtKB-KW"/>
</dbReference>
<evidence type="ECO:0000256" key="11">
    <source>
        <dbReference type="RuleBase" id="RU000394"/>
    </source>
</evidence>
<dbReference type="OrthoDB" id="3176171at2759"/>
<feature type="region of interest" description="Disordered" evidence="13">
    <location>
        <begin position="1"/>
        <end position="130"/>
    </location>
</feature>
<evidence type="ECO:0000256" key="12">
    <source>
        <dbReference type="SAM" id="Coils"/>
    </source>
</evidence>
<dbReference type="SMART" id="SM00129">
    <property type="entry name" value="KISc"/>
    <property type="match status" value="1"/>
</dbReference>
<dbReference type="GO" id="GO:0008017">
    <property type="term" value="F:microtubule binding"/>
    <property type="evidence" value="ECO:0007669"/>
    <property type="project" value="InterPro"/>
</dbReference>
<protein>
    <recommendedName>
        <fullName evidence="11">Kinesin-like protein</fullName>
    </recommendedName>
</protein>
<dbReference type="GO" id="GO:0090307">
    <property type="term" value="P:mitotic spindle assembly"/>
    <property type="evidence" value="ECO:0007669"/>
    <property type="project" value="UniProtKB-ARBA"/>
</dbReference>
<dbReference type="Gene3D" id="1.10.287.1490">
    <property type="match status" value="1"/>
</dbReference>
<dbReference type="EMBL" id="VCGU01000009">
    <property type="protein sequence ID" value="TRY69930.1"/>
    <property type="molecule type" value="Genomic_DNA"/>
</dbReference>
<evidence type="ECO:0000256" key="3">
    <source>
        <dbReference type="ARBA" id="ARBA00022490"/>
    </source>
</evidence>
<dbReference type="PANTHER" id="PTHR47972">
    <property type="entry name" value="KINESIN-LIKE PROTEIN KLP-3"/>
    <property type="match status" value="1"/>
</dbReference>
<gene>
    <name evidence="15" type="ORF">TCAL_12627</name>
</gene>
<evidence type="ECO:0000256" key="8">
    <source>
        <dbReference type="ARBA" id="ARBA00023175"/>
    </source>
</evidence>
<dbReference type="InterPro" id="IPR027417">
    <property type="entry name" value="P-loop_NTPase"/>
</dbReference>
<dbReference type="AlphaFoldDB" id="A0A553NWY0"/>
<dbReference type="STRING" id="6832.A0A553NWY0"/>
<evidence type="ECO:0000256" key="2">
    <source>
        <dbReference type="ARBA" id="ARBA00010899"/>
    </source>
</evidence>
<comment type="similarity">
    <text evidence="2">Belongs to the TRAFAC class myosin-kinesin ATPase superfamily. Kinesin family. KIN-14 subfamily.</text>
</comment>
<dbReference type="SUPFAM" id="SSF52540">
    <property type="entry name" value="P-loop containing nucleoside triphosphate hydrolases"/>
    <property type="match status" value="1"/>
</dbReference>
<organism evidence="15 16">
    <name type="scientific">Tigriopus californicus</name>
    <name type="common">Marine copepod</name>
    <dbReference type="NCBI Taxonomy" id="6832"/>
    <lineage>
        <taxon>Eukaryota</taxon>
        <taxon>Metazoa</taxon>
        <taxon>Ecdysozoa</taxon>
        <taxon>Arthropoda</taxon>
        <taxon>Crustacea</taxon>
        <taxon>Multicrustacea</taxon>
        <taxon>Hexanauplia</taxon>
        <taxon>Copepoda</taxon>
        <taxon>Harpacticoida</taxon>
        <taxon>Harpacticidae</taxon>
        <taxon>Tigriopus</taxon>
    </lineage>
</organism>
<feature type="compositionally biased region" description="Polar residues" evidence="13">
    <location>
        <begin position="99"/>
        <end position="117"/>
    </location>
</feature>
<dbReference type="InterPro" id="IPR019821">
    <property type="entry name" value="Kinesin_motor_CS"/>
</dbReference>
<evidence type="ECO:0000313" key="15">
    <source>
        <dbReference type="EMBL" id="TRY69930.1"/>
    </source>
</evidence>
<reference evidence="15 16" key="1">
    <citation type="journal article" date="2018" name="Nat. Ecol. Evol.">
        <title>Genomic signatures of mitonuclear coevolution across populations of Tigriopus californicus.</title>
        <authorList>
            <person name="Barreto F.S."/>
            <person name="Watson E.T."/>
            <person name="Lima T.G."/>
            <person name="Willett C.S."/>
            <person name="Edmands S."/>
            <person name="Li W."/>
            <person name="Burton R.S."/>
        </authorList>
    </citation>
    <scope>NUCLEOTIDE SEQUENCE [LARGE SCALE GENOMIC DNA]</scope>
    <source>
        <strain evidence="15 16">San Diego</strain>
    </source>
</reference>
<evidence type="ECO:0000256" key="10">
    <source>
        <dbReference type="PROSITE-ProRule" id="PRU00283"/>
    </source>
</evidence>
<name>A0A553NWY0_TIGCA</name>
<evidence type="ECO:0000256" key="1">
    <source>
        <dbReference type="ARBA" id="ARBA00004245"/>
    </source>
</evidence>
<comment type="caution">
    <text evidence="15">The sequence shown here is derived from an EMBL/GenBank/DDBJ whole genome shotgun (WGS) entry which is preliminary data.</text>
</comment>
<dbReference type="OMA" id="WTYHDEA"/>
<dbReference type="InterPro" id="IPR027640">
    <property type="entry name" value="Kinesin-like_fam"/>
</dbReference>
<dbReference type="GO" id="GO:0007018">
    <property type="term" value="P:microtubule-based movement"/>
    <property type="evidence" value="ECO:0007669"/>
    <property type="project" value="InterPro"/>
</dbReference>
<keyword evidence="4 11" id="KW-0493">Microtubule</keyword>
<dbReference type="Proteomes" id="UP000318571">
    <property type="component" value="Chromosome 9"/>
</dbReference>
<evidence type="ECO:0000256" key="6">
    <source>
        <dbReference type="ARBA" id="ARBA00022840"/>
    </source>
</evidence>
<evidence type="ECO:0000313" key="16">
    <source>
        <dbReference type="Proteomes" id="UP000318571"/>
    </source>
</evidence>
<evidence type="ECO:0000259" key="14">
    <source>
        <dbReference type="PROSITE" id="PS50067"/>
    </source>
</evidence>
<dbReference type="GO" id="GO:0003777">
    <property type="term" value="F:microtubule motor activity"/>
    <property type="evidence" value="ECO:0007669"/>
    <property type="project" value="InterPro"/>
</dbReference>
<dbReference type="GO" id="GO:0005524">
    <property type="term" value="F:ATP binding"/>
    <property type="evidence" value="ECO:0007669"/>
    <property type="project" value="UniProtKB-UniRule"/>
</dbReference>
<evidence type="ECO:0000256" key="5">
    <source>
        <dbReference type="ARBA" id="ARBA00022741"/>
    </source>
</evidence>
<dbReference type="InterPro" id="IPR001752">
    <property type="entry name" value="Kinesin_motor_dom"/>
</dbReference>
<dbReference type="PRINTS" id="PR00380">
    <property type="entry name" value="KINESINHEAVY"/>
</dbReference>
<dbReference type="InterPro" id="IPR036961">
    <property type="entry name" value="Kinesin_motor_dom_sf"/>
</dbReference>
<dbReference type="FunFam" id="3.40.850.10:FF:000065">
    <property type="entry name" value="Kinesin-like protein"/>
    <property type="match status" value="1"/>
</dbReference>
<evidence type="ECO:0000256" key="7">
    <source>
        <dbReference type="ARBA" id="ARBA00023054"/>
    </source>
</evidence>
<feature type="binding site" evidence="10">
    <location>
        <begin position="419"/>
        <end position="426"/>
    </location>
    <ligand>
        <name>ATP</name>
        <dbReference type="ChEBI" id="CHEBI:30616"/>
    </ligand>
</feature>
<evidence type="ECO:0000256" key="13">
    <source>
        <dbReference type="SAM" id="MobiDB-lite"/>
    </source>
</evidence>
<accession>A0A553NWY0</accession>
<keyword evidence="8 10" id="KW-0505">Motor protein</keyword>
<dbReference type="PANTHER" id="PTHR47972:SF45">
    <property type="entry name" value="PROTEIN CLARET SEGREGATIONAL"/>
    <property type="match status" value="1"/>
</dbReference>
<keyword evidence="16" id="KW-1185">Reference proteome</keyword>
<feature type="domain" description="Kinesin motor" evidence="14">
    <location>
        <begin position="322"/>
        <end position="666"/>
    </location>
</feature>
<keyword evidence="9" id="KW-0206">Cytoskeleton</keyword>
<proteinExistence type="inferred from homology"/>
<dbReference type="Pfam" id="PF00225">
    <property type="entry name" value="Kinesin"/>
    <property type="match status" value="1"/>
</dbReference>
<dbReference type="PROSITE" id="PS50067">
    <property type="entry name" value="KINESIN_MOTOR_2"/>
    <property type="match status" value="1"/>
</dbReference>
<keyword evidence="3" id="KW-0963">Cytoplasm</keyword>
<dbReference type="CDD" id="cd01366">
    <property type="entry name" value="KISc_C_terminal"/>
    <property type="match status" value="1"/>
</dbReference>
<dbReference type="Gene3D" id="3.40.850.10">
    <property type="entry name" value="Kinesin motor domain"/>
    <property type="match status" value="1"/>
</dbReference>
<evidence type="ECO:0000256" key="4">
    <source>
        <dbReference type="ARBA" id="ARBA00022701"/>
    </source>
</evidence>
<sequence length="676" mass="74509">MSGIPRPGSRLPQSSSSVKRPRAGSNDENAGQPGLLAKKKKMDPPTLPLKKTSTSNLSKAKSMMNIGPKSKVTQPLGTSNMSGRATNVLGRRPGANPVGGNTSNLAPRTRATVTTNAPVGPGPGPKKRPAWDLKGRLEDMEGLFASTAERVSTLESQNTQLKTVAQEKETEVIQNSEELKSVAEERDSLRKQIETLKKELSEVTDLKECQAKNYRTQLDDLEFKKSALERKLKGLEDELNARIAEIGSLKSIVAQSNATKDCLEATLENTKRHLASAEDKLTELEKLASQQAAQIDQHRENERAFETERRRLHNTIQELKGNIRVFCRVRPLLKGEVEKVGPNIRHIEFVSENSLELKRIADSPNESIASGIKGKNSKYDFEFDRVFGPNAKQAQVFEEICQLVQSAIDGYNVCVFAYGQTGSGKTFTMEGGEEPGNEGMIPLTLDMIYQETKKLEGKGWTYKMEASFLEIYNEEIRDLLATEKNLKYDIKLTSSDVKGQTNDVYVSNVKVVEVKSPHQVTSLLSLAHKNRAIAATNCNERSSRSHSVFQLKITGSNSITTESCSGTLNLVDLAGSERLKDSGSEGLRLKETQNINKSLANLGNVIMALAQKDSHIPYRNSKLTHLLQNSLGGNSKTLMFVNVSPKEDSFSETLNSLRFATKVNQCQIGTATKKIK</sequence>
<keyword evidence="6 10" id="KW-0067">ATP-binding</keyword>
<feature type="coiled-coil region" evidence="12">
    <location>
        <begin position="151"/>
        <end position="301"/>
    </location>
</feature>
<keyword evidence="7 12" id="KW-0175">Coiled coil</keyword>
<dbReference type="PROSITE" id="PS00411">
    <property type="entry name" value="KINESIN_MOTOR_1"/>
    <property type="match status" value="1"/>
</dbReference>
<evidence type="ECO:0000256" key="9">
    <source>
        <dbReference type="ARBA" id="ARBA00023212"/>
    </source>
</evidence>